<protein>
    <recommendedName>
        <fullName evidence="3">Tubulin-specific chaperone E</fullName>
    </recommendedName>
    <alternativeName>
        <fullName evidence="9">Tubulin-folding cofactor E</fullName>
    </alternativeName>
</protein>
<keyword evidence="12" id="KW-1185">Reference proteome</keyword>
<dbReference type="PROSITE" id="PS51450">
    <property type="entry name" value="LRR"/>
    <property type="match status" value="1"/>
</dbReference>
<dbReference type="Pfam" id="PF01302">
    <property type="entry name" value="CAP_GLY"/>
    <property type="match status" value="1"/>
</dbReference>
<comment type="similarity">
    <text evidence="2">Belongs to the TBCE family.</text>
</comment>
<dbReference type="PROSITE" id="PS50245">
    <property type="entry name" value="CAP_GLY_2"/>
    <property type="match status" value="1"/>
</dbReference>
<name>A0ABD2ILR5_HETSC</name>
<dbReference type="Proteomes" id="UP001620645">
    <property type="component" value="Unassembled WGS sequence"/>
</dbReference>
<dbReference type="SUPFAM" id="SSF74924">
    <property type="entry name" value="Cap-Gly domain"/>
    <property type="match status" value="1"/>
</dbReference>
<dbReference type="SUPFAM" id="SSF52047">
    <property type="entry name" value="RNI-like"/>
    <property type="match status" value="1"/>
</dbReference>
<evidence type="ECO:0000256" key="5">
    <source>
        <dbReference type="ARBA" id="ARBA00022614"/>
    </source>
</evidence>
<dbReference type="InterPro" id="IPR000938">
    <property type="entry name" value="CAP-Gly_domain"/>
</dbReference>
<keyword evidence="4" id="KW-0963">Cytoplasm</keyword>
<comment type="subcellular location">
    <subcellularLocation>
        <location evidence="1">Cytoplasm</location>
    </subcellularLocation>
</comment>
<gene>
    <name evidence="11" type="ORF">niasHS_014567</name>
</gene>
<dbReference type="PANTHER" id="PTHR18849:SF0">
    <property type="entry name" value="CILIA- AND FLAGELLA-ASSOCIATED PROTEIN 410-RELATED"/>
    <property type="match status" value="1"/>
</dbReference>
<proteinExistence type="inferred from homology"/>
<sequence>MSAVEINQRVVLNGSKGVVRYLGPVEGTAGQWVGVDWDDPTRGKHDGRTRDGRRYFTATAASSASFVREQCLHTGDELFSAICAKYATEGDDDDKCQNEIIEAGDKVRWQLVNMDKVRRAQRDVFRLRCIVLSWSLVSHLDVSKLGDRTFANCAELDLTETLVGKWTQICDILARFPALRIFHLNDNRIEWLEESAEEEGTFGQIKRALDNCQVTHLSMNRCKLNEQTANLLTALFPRLEEIYLANNGLGNYAPAGDYARLRLVDLQQNPSIGTQGDAKCPLLTTLSHLPNLNYLNLSSCALQILNFGDGSGFCALKTLILQDNPISRWESVDGLARLPALAKLILRGAPLPGARGVDSREMIIAKLPQITDLDRCDVSPVARRSAELLFLSRFGADPVPAEHAATVARLATIYSISNDGDPSGAVSVPRPAQPFSTIHSKKVRLEHAGRSMERSLSLALPIHKIVGLGARLFGFAPDTLTGVELRRADPAYPSELLCRTRDNLLRQFDIDDGDVLAFV</sequence>
<dbReference type="AlphaFoldDB" id="A0ABD2ILR5"/>
<dbReference type="InterPro" id="IPR001611">
    <property type="entry name" value="Leu-rich_rpt"/>
</dbReference>
<dbReference type="GO" id="GO:0005737">
    <property type="term" value="C:cytoplasm"/>
    <property type="evidence" value="ECO:0007669"/>
    <property type="project" value="UniProtKB-SubCell"/>
</dbReference>
<reference evidence="11 12" key="1">
    <citation type="submission" date="2024-10" db="EMBL/GenBank/DDBJ databases">
        <authorList>
            <person name="Kim D."/>
        </authorList>
    </citation>
    <scope>NUCLEOTIDE SEQUENCE [LARGE SCALE GENOMIC DNA]</scope>
    <source>
        <strain evidence="11">Taebaek</strain>
    </source>
</reference>
<evidence type="ECO:0000256" key="6">
    <source>
        <dbReference type="ARBA" id="ARBA00022737"/>
    </source>
</evidence>
<dbReference type="Gene3D" id="3.80.10.10">
    <property type="entry name" value="Ribonuclease Inhibitor"/>
    <property type="match status" value="2"/>
</dbReference>
<evidence type="ECO:0000256" key="9">
    <source>
        <dbReference type="ARBA" id="ARBA00030180"/>
    </source>
</evidence>
<dbReference type="FunFam" id="2.30.30.190:FF:000016">
    <property type="entry name" value="Tubulin-folding cofactor E"/>
    <property type="match status" value="1"/>
</dbReference>
<dbReference type="EMBL" id="JBICCN010000309">
    <property type="protein sequence ID" value="KAL3078785.1"/>
    <property type="molecule type" value="Genomic_DNA"/>
</dbReference>
<evidence type="ECO:0000256" key="3">
    <source>
        <dbReference type="ARBA" id="ARBA00015004"/>
    </source>
</evidence>
<feature type="domain" description="CAP-Gly" evidence="10">
    <location>
        <begin position="23"/>
        <end position="68"/>
    </location>
</feature>
<organism evidence="11 12">
    <name type="scientific">Heterodera schachtii</name>
    <name type="common">Sugarbeet cyst nematode worm</name>
    <name type="synonym">Tylenchus schachtii</name>
    <dbReference type="NCBI Taxonomy" id="97005"/>
    <lineage>
        <taxon>Eukaryota</taxon>
        <taxon>Metazoa</taxon>
        <taxon>Ecdysozoa</taxon>
        <taxon>Nematoda</taxon>
        <taxon>Chromadorea</taxon>
        <taxon>Rhabditida</taxon>
        <taxon>Tylenchina</taxon>
        <taxon>Tylenchomorpha</taxon>
        <taxon>Tylenchoidea</taxon>
        <taxon>Heteroderidae</taxon>
        <taxon>Heteroderinae</taxon>
        <taxon>Heterodera</taxon>
    </lineage>
</organism>
<keyword evidence="5" id="KW-0433">Leucine-rich repeat</keyword>
<evidence type="ECO:0000256" key="2">
    <source>
        <dbReference type="ARBA" id="ARBA00006286"/>
    </source>
</evidence>
<comment type="caution">
    <text evidence="11">The sequence shown here is derived from an EMBL/GenBank/DDBJ whole genome shotgun (WGS) entry which is preliminary data.</text>
</comment>
<dbReference type="SMART" id="SM01052">
    <property type="entry name" value="CAP_GLY"/>
    <property type="match status" value="1"/>
</dbReference>
<dbReference type="Gene3D" id="2.30.30.190">
    <property type="entry name" value="CAP Gly-rich-like domain"/>
    <property type="match status" value="1"/>
</dbReference>
<accession>A0ABD2ILR5</accession>
<evidence type="ECO:0000256" key="7">
    <source>
        <dbReference type="ARBA" id="ARBA00023186"/>
    </source>
</evidence>
<dbReference type="InterPro" id="IPR032675">
    <property type="entry name" value="LRR_dom_sf"/>
</dbReference>
<dbReference type="PANTHER" id="PTHR18849">
    <property type="entry name" value="LEUCINE RICH REPEAT PROTEIN"/>
    <property type="match status" value="1"/>
</dbReference>
<evidence type="ECO:0000256" key="8">
    <source>
        <dbReference type="ARBA" id="ARBA00026055"/>
    </source>
</evidence>
<keyword evidence="6" id="KW-0677">Repeat</keyword>
<dbReference type="InterPro" id="IPR036859">
    <property type="entry name" value="CAP-Gly_dom_sf"/>
</dbReference>
<evidence type="ECO:0000256" key="4">
    <source>
        <dbReference type="ARBA" id="ARBA00022490"/>
    </source>
</evidence>
<evidence type="ECO:0000313" key="11">
    <source>
        <dbReference type="EMBL" id="KAL3078785.1"/>
    </source>
</evidence>
<evidence type="ECO:0000313" key="12">
    <source>
        <dbReference type="Proteomes" id="UP001620645"/>
    </source>
</evidence>
<evidence type="ECO:0000256" key="1">
    <source>
        <dbReference type="ARBA" id="ARBA00004496"/>
    </source>
</evidence>
<keyword evidence="7" id="KW-0143">Chaperone</keyword>
<comment type="subunit">
    <text evidence="8">Supercomplex made of cofactors A to E. Cofactors A and D function by capturing and stabilizing tubulin in a quasi-native conformation. Cofactor E binds to the cofactor D-tubulin complex; interaction with cofactor C then causes the release of tubulin polypeptides that are committed to the native state.</text>
</comment>
<evidence type="ECO:0000259" key="10">
    <source>
        <dbReference type="PROSITE" id="PS50245"/>
    </source>
</evidence>